<dbReference type="VEuPathDB" id="PiroplasmaDB:TpMuguga_02g00574"/>
<comment type="caution">
    <text evidence="1">The sequence shown here is derived from an EMBL/GenBank/DDBJ whole genome shotgun (WGS) entry which is preliminary data.</text>
</comment>
<dbReference type="EMBL" id="AAGK01000002">
    <property type="protein sequence ID" value="EAN32857.1"/>
    <property type="molecule type" value="Genomic_DNA"/>
</dbReference>
<sequence length="272" mass="30851">MQQFINIKLHQITQNSDAFTGEVINSYDNWNHKHVIGLVGVDSVVKSDVLELQPISQVSILPPELTLTPKILNNLKPLTTSLLCDYLYLKTNEHETIVIVSPSWEDSIWYVEWVLLKNAHVIVYIPKTDENFLSKWSRHPFFKHQSFKNKSQQIMLRSLRCEDLSSDVLRVTGGYGASGILILKDSVTAFSTDQMTLHRQVLLSCGIGGRIVWCSQLDQVDPCECECLFSKGVSLSFFNPDAVLNTDAFRGIIQHSIILFLKHTLNNSLFLS</sequence>
<reference evidence="1 2" key="1">
    <citation type="journal article" date="2005" name="Science">
        <title>Genome sequence of Theileria parva, a bovine pathogen that transforms lymphocytes.</title>
        <authorList>
            <person name="Gardner M.J."/>
            <person name="Bishop R."/>
            <person name="Shah T."/>
            <person name="de Villiers E.P."/>
            <person name="Carlton J.M."/>
            <person name="Hall N."/>
            <person name="Ren Q."/>
            <person name="Paulsen I.T."/>
            <person name="Pain A."/>
            <person name="Berriman M."/>
            <person name="Wilson R.J.M."/>
            <person name="Sato S."/>
            <person name="Ralph S.A."/>
            <person name="Mann D.J."/>
            <person name="Xiong Z."/>
            <person name="Shallom S.J."/>
            <person name="Weidman J."/>
            <person name="Jiang L."/>
            <person name="Lynn J."/>
            <person name="Weaver B."/>
            <person name="Shoaibi A."/>
            <person name="Domingo A.R."/>
            <person name="Wasawo D."/>
            <person name="Crabtree J."/>
            <person name="Wortman J.R."/>
            <person name="Haas B."/>
            <person name="Angiuoli S.V."/>
            <person name="Creasy T.H."/>
            <person name="Lu C."/>
            <person name="Suh B."/>
            <person name="Silva J.C."/>
            <person name="Utterback T.R."/>
            <person name="Feldblyum T.V."/>
            <person name="Pertea M."/>
            <person name="Allen J."/>
            <person name="Nierman W.C."/>
            <person name="Taracha E.L.N."/>
            <person name="Salzberg S.L."/>
            <person name="White O.R."/>
            <person name="Fitzhugh H.A."/>
            <person name="Morzaria S."/>
            <person name="Venter J.C."/>
            <person name="Fraser C.M."/>
            <person name="Nene V."/>
        </authorList>
    </citation>
    <scope>NUCLEOTIDE SEQUENCE [LARGE SCALE GENOMIC DNA]</scope>
    <source>
        <strain evidence="1 2">Muguga</strain>
    </source>
</reference>
<organism evidence="1 2">
    <name type="scientific">Theileria parva</name>
    <name type="common">East coast fever infection agent</name>
    <dbReference type="NCBI Taxonomy" id="5875"/>
    <lineage>
        <taxon>Eukaryota</taxon>
        <taxon>Sar</taxon>
        <taxon>Alveolata</taxon>
        <taxon>Apicomplexa</taxon>
        <taxon>Aconoidasida</taxon>
        <taxon>Piroplasmida</taxon>
        <taxon>Theileriidae</taxon>
        <taxon>Theileria</taxon>
    </lineage>
</organism>
<dbReference type="OMA" id="DPCECEC"/>
<dbReference type="Proteomes" id="UP000001949">
    <property type="component" value="Unassembled WGS sequence"/>
</dbReference>
<accession>Q4N4R6</accession>
<dbReference type="eggNOG" id="ENOG502QXDT">
    <property type="taxonomic scope" value="Eukaryota"/>
</dbReference>
<evidence type="ECO:0000313" key="2">
    <source>
        <dbReference type="Proteomes" id="UP000001949"/>
    </source>
</evidence>
<dbReference type="FunCoup" id="Q4N4R6">
    <property type="interactions" value="1"/>
</dbReference>
<dbReference type="InParanoid" id="Q4N4R6"/>
<keyword evidence="2" id="KW-1185">Reference proteome</keyword>
<dbReference type="GeneID" id="3501766"/>
<gene>
    <name evidence="1" type="ordered locus">TP02_0574</name>
</gene>
<evidence type="ECO:0000313" key="1">
    <source>
        <dbReference type="EMBL" id="EAN32857.1"/>
    </source>
</evidence>
<proteinExistence type="predicted"/>
<dbReference type="KEGG" id="tpv:TP02_0574"/>
<dbReference type="RefSeq" id="XP_765140.1">
    <property type="nucleotide sequence ID" value="XM_760047.1"/>
</dbReference>
<dbReference type="AlphaFoldDB" id="Q4N4R6"/>
<protein>
    <submittedName>
        <fullName evidence="1">Uncharacterized protein</fullName>
    </submittedName>
</protein>
<name>Q4N4R6_THEPA</name>